<accession>A0A1H7TRI1</accession>
<dbReference type="STRING" id="235985.SAMN05414137_114163"/>
<gene>
    <name evidence="1" type="ORF">SAMN05414137_114163</name>
</gene>
<name>A0A1H7TRI1_STRJI</name>
<evidence type="ECO:0000313" key="1">
    <source>
        <dbReference type="EMBL" id="SEL87391.1"/>
    </source>
</evidence>
<reference evidence="2" key="1">
    <citation type="submission" date="2016-10" db="EMBL/GenBank/DDBJ databases">
        <authorList>
            <person name="Varghese N."/>
        </authorList>
    </citation>
    <scope>NUCLEOTIDE SEQUENCE [LARGE SCALE GENOMIC DNA]</scope>
    <source>
        <strain evidence="2">DSM 45096 / BCRC 16803 / CGMCC 4.1857 / CIP 109030 / JCM 12277 / KCTC 19219 / NBRC 100920 / 33214</strain>
    </source>
</reference>
<protein>
    <submittedName>
        <fullName evidence="1">Uncharacterized protein</fullName>
    </submittedName>
</protein>
<sequence length="170" mass="18071">MLSVAYPYRIQGRTGDRIVLWRPGTGDAPDTLALDGDARLLTFGSRTELDAHCAAHGLHLVPDGEAELDLEPVRAWVHAPVPDPALAGALLAAWNFFDDLARSLPPGLGPGLPAQGAVHDAAYEKFFHGSALDPAAGAHAWSPDERAAVRELLRAGLTLWRSASGRSADR</sequence>
<dbReference type="AlphaFoldDB" id="A0A1H7TRI1"/>
<dbReference type="RefSeq" id="WP_236656495.1">
    <property type="nucleotide sequence ID" value="NZ_BBPN01000035.1"/>
</dbReference>
<evidence type="ECO:0000313" key="2">
    <source>
        <dbReference type="Proteomes" id="UP000183015"/>
    </source>
</evidence>
<dbReference type="eggNOG" id="ENOG5032HTS">
    <property type="taxonomic scope" value="Bacteria"/>
</dbReference>
<proteinExistence type="predicted"/>
<dbReference type="EMBL" id="FOAZ01000014">
    <property type="protein sequence ID" value="SEL87391.1"/>
    <property type="molecule type" value="Genomic_DNA"/>
</dbReference>
<dbReference type="Proteomes" id="UP000183015">
    <property type="component" value="Unassembled WGS sequence"/>
</dbReference>
<keyword evidence="2" id="KW-1185">Reference proteome</keyword>
<organism evidence="1 2">
    <name type="scientific">Streptacidiphilus jiangxiensis</name>
    <dbReference type="NCBI Taxonomy" id="235985"/>
    <lineage>
        <taxon>Bacteria</taxon>
        <taxon>Bacillati</taxon>
        <taxon>Actinomycetota</taxon>
        <taxon>Actinomycetes</taxon>
        <taxon>Kitasatosporales</taxon>
        <taxon>Streptomycetaceae</taxon>
        <taxon>Streptacidiphilus</taxon>
    </lineage>
</organism>